<comment type="caution">
    <text evidence="2">The sequence shown here is derived from an EMBL/GenBank/DDBJ whole genome shotgun (WGS) entry which is preliminary data.</text>
</comment>
<evidence type="ECO:0000259" key="1">
    <source>
        <dbReference type="Pfam" id="PF03101"/>
    </source>
</evidence>
<dbReference type="AlphaFoldDB" id="A0A2P5B5T7"/>
<dbReference type="PANTHER" id="PTHR46328">
    <property type="entry name" value="FAR-RED IMPAIRED RESPONSIVE (FAR1) FAMILY PROTEIN-RELATED"/>
    <property type="match status" value="1"/>
</dbReference>
<dbReference type="OrthoDB" id="1165684at2759"/>
<dbReference type="PANTHER" id="PTHR46328:SF27">
    <property type="entry name" value="OS12G0287500 PROTEIN"/>
    <property type="match status" value="1"/>
</dbReference>
<evidence type="ECO:0000313" key="3">
    <source>
        <dbReference type="Proteomes" id="UP000237000"/>
    </source>
</evidence>
<proteinExistence type="predicted"/>
<name>A0A2P5B5T7_TREOI</name>
<reference evidence="3" key="1">
    <citation type="submission" date="2016-06" db="EMBL/GenBank/DDBJ databases">
        <title>Parallel loss of symbiosis genes in relatives of nitrogen-fixing non-legume Parasponia.</title>
        <authorList>
            <person name="Van Velzen R."/>
            <person name="Holmer R."/>
            <person name="Bu F."/>
            <person name="Rutten L."/>
            <person name="Van Zeijl A."/>
            <person name="Liu W."/>
            <person name="Santuari L."/>
            <person name="Cao Q."/>
            <person name="Sharma T."/>
            <person name="Shen D."/>
            <person name="Roswanjaya Y."/>
            <person name="Wardhani T."/>
            <person name="Kalhor M.S."/>
            <person name="Jansen J."/>
            <person name="Van den Hoogen J."/>
            <person name="Gungor B."/>
            <person name="Hartog M."/>
            <person name="Hontelez J."/>
            <person name="Verver J."/>
            <person name="Yang W.-C."/>
            <person name="Schijlen E."/>
            <person name="Repin R."/>
            <person name="Schilthuizen M."/>
            <person name="Schranz E."/>
            <person name="Heidstra R."/>
            <person name="Miyata K."/>
            <person name="Fedorova E."/>
            <person name="Kohlen W."/>
            <person name="Bisseling T."/>
            <person name="Smit S."/>
            <person name="Geurts R."/>
        </authorList>
    </citation>
    <scope>NUCLEOTIDE SEQUENCE [LARGE SCALE GENOMIC DNA]</scope>
    <source>
        <strain evidence="3">cv. RG33-2</strain>
    </source>
</reference>
<gene>
    <name evidence="2" type="ORF">TorRG33x02_331670</name>
</gene>
<protein>
    <submittedName>
        <fullName evidence="2">FHY3/FAR1 family</fullName>
    </submittedName>
</protein>
<organism evidence="2 3">
    <name type="scientific">Trema orientale</name>
    <name type="common">Charcoal tree</name>
    <name type="synonym">Celtis orientalis</name>
    <dbReference type="NCBI Taxonomy" id="63057"/>
    <lineage>
        <taxon>Eukaryota</taxon>
        <taxon>Viridiplantae</taxon>
        <taxon>Streptophyta</taxon>
        <taxon>Embryophyta</taxon>
        <taxon>Tracheophyta</taxon>
        <taxon>Spermatophyta</taxon>
        <taxon>Magnoliopsida</taxon>
        <taxon>eudicotyledons</taxon>
        <taxon>Gunneridae</taxon>
        <taxon>Pentapetalae</taxon>
        <taxon>rosids</taxon>
        <taxon>fabids</taxon>
        <taxon>Rosales</taxon>
        <taxon>Cannabaceae</taxon>
        <taxon>Trema</taxon>
    </lineage>
</organism>
<dbReference type="InterPro" id="IPR004330">
    <property type="entry name" value="FAR1_DNA_bnd_dom"/>
</dbReference>
<dbReference type="STRING" id="63057.A0A2P5B5T7"/>
<dbReference type="Proteomes" id="UP000237000">
    <property type="component" value="Unassembled WGS sequence"/>
</dbReference>
<keyword evidence="3" id="KW-1185">Reference proteome</keyword>
<feature type="domain" description="FAR1" evidence="1">
    <location>
        <begin position="133"/>
        <end position="180"/>
    </location>
</feature>
<evidence type="ECO:0000313" key="2">
    <source>
        <dbReference type="EMBL" id="PON44126.1"/>
    </source>
</evidence>
<dbReference type="InParanoid" id="A0A2P5B5T7"/>
<dbReference type="EMBL" id="JXTC01000600">
    <property type="protein sequence ID" value="PON44126.1"/>
    <property type="molecule type" value="Genomic_DNA"/>
</dbReference>
<sequence length="280" mass="31589">MESDVVCIYHVAFLGSDKVSVIFLPAYSVGVRSMKWLVEVPYHVVYGASDVEDNLNKNNSNYYGSHLALHNLGEKIPSLSKEIRSKLPANEKRGEANCLVPQVGMRFSSEEEAYNFYKTYAKEIGFTVRKGKGFKSIKSPNKRKKRTETRIGCNANVQIQFENGKWVIAKCFLEHNHDLERPLQNHTVTCAENFEGATNDECRKIVEGHLETASTEIDGSTYVFHVNELSMVREVIPSLVVDVQDTLLQEWASTSVKSTSLLDWARRGKKSSYNVTRAAT</sequence>
<dbReference type="Pfam" id="PF03101">
    <property type="entry name" value="FAR1"/>
    <property type="match status" value="1"/>
</dbReference>
<accession>A0A2P5B5T7</accession>